<dbReference type="GeneID" id="24818057"/>
<organism evidence="1 2">
    <name type="scientific">Candidatus Methanoplasma termitum</name>
    <dbReference type="NCBI Taxonomy" id="1577791"/>
    <lineage>
        <taxon>Archaea</taxon>
        <taxon>Methanobacteriati</taxon>
        <taxon>Thermoplasmatota</taxon>
        <taxon>Thermoplasmata</taxon>
        <taxon>Methanomassiliicoccales</taxon>
        <taxon>Methanomassiliicoccaceae</taxon>
        <taxon>Candidatus Methanoplasma</taxon>
    </lineage>
</organism>
<dbReference type="OrthoDB" id="52504at2157"/>
<sequence length="71" mass="8323">MALTNHNKTEKVCDVSGCDKEAERSINMKQFAKSSLKLKDSNVRSVHLCKEHYKTYKKETKTSREIDQIYR</sequence>
<dbReference type="EMBL" id="CP010070">
    <property type="protein sequence ID" value="AIZ56281.1"/>
    <property type="molecule type" value="Genomic_DNA"/>
</dbReference>
<keyword evidence="2" id="KW-1185">Reference proteome</keyword>
<protein>
    <submittedName>
        <fullName evidence="1">Uncharacterized protein</fullName>
    </submittedName>
</protein>
<dbReference type="Proteomes" id="UP000030787">
    <property type="component" value="Chromosome"/>
</dbReference>
<evidence type="ECO:0000313" key="1">
    <source>
        <dbReference type="EMBL" id="AIZ56281.1"/>
    </source>
</evidence>
<name>A0A0A7LFL0_9ARCH</name>
<dbReference type="STRING" id="1577791.Mpt1_c03870"/>
<reference evidence="1 2" key="1">
    <citation type="journal article" date="2014" name="Appl. Environ. Microbiol.">
        <title>Comparative Genome Analysis of 'Candidatus Methanoplasma termitum' Indicates a New Mode of Energy Metabolism in the Seventh Order of Methanogens.</title>
        <authorList>
            <person name="Lang K."/>
            <person name="Schuldes J."/>
            <person name="Klingl A."/>
            <person name="Poehlein A."/>
            <person name="Daniel R."/>
            <person name="Brune A."/>
        </authorList>
    </citation>
    <scope>NUCLEOTIDE SEQUENCE [LARGE SCALE GENOMIC DNA]</scope>
    <source>
        <strain evidence="2">Mpt1</strain>
    </source>
</reference>
<dbReference type="HOGENOM" id="CLU_194224_0_0_2"/>
<dbReference type="AlphaFoldDB" id="A0A0A7LFL0"/>
<proteinExistence type="predicted"/>
<dbReference type="KEGG" id="mear:Mpt1_c03870"/>
<evidence type="ECO:0000313" key="2">
    <source>
        <dbReference type="Proteomes" id="UP000030787"/>
    </source>
</evidence>
<gene>
    <name evidence="1" type="ORF">Mpt1_c03870</name>
</gene>
<dbReference type="RefSeq" id="WP_048111610.1">
    <property type="nucleotide sequence ID" value="NZ_CP010070.1"/>
</dbReference>
<accession>A0A0A7LFL0</accession>